<dbReference type="Proteomes" id="UP000291822">
    <property type="component" value="Unassembled WGS sequence"/>
</dbReference>
<dbReference type="AlphaFoldDB" id="A0A4R0YU05"/>
<organism evidence="1 2">
    <name type="scientific">Dyella soli</name>
    <dbReference type="NCBI Taxonomy" id="522319"/>
    <lineage>
        <taxon>Bacteria</taxon>
        <taxon>Pseudomonadati</taxon>
        <taxon>Pseudomonadota</taxon>
        <taxon>Gammaproteobacteria</taxon>
        <taxon>Lysobacterales</taxon>
        <taxon>Rhodanobacteraceae</taxon>
        <taxon>Dyella</taxon>
    </lineage>
</organism>
<evidence type="ECO:0000313" key="1">
    <source>
        <dbReference type="EMBL" id="TCI08597.1"/>
    </source>
</evidence>
<name>A0A4R0YU05_9GAMM</name>
<accession>A0A4R0YU05</accession>
<sequence>MRKAHTLAIHRSKSRHFPQLATRRFDVASDSGMQANRHIPVLRESPIPSQEGRAMTNRLRQKKFARTTLATALMAGALLTQMVHAQTNEGPILIADQFNNRVIEVDPGSHRVLWHFGNGSDLPGPRSVVGVNDAERVGALTLISGTGTPPGLPGCSDTVNGCPDNRVFLVNQAGIIVWQYGQAGVSGDGPNQLNTPVQALFLTTFPHHPGPMVLIADQANQRIIVVNLNHQIVWQYGTTGVSGNGPNQLNNPNSGEVLTNGHILIADESNDRVIEVTTDMKIVKQFTAGGTVSGAAFASRLPNGNTLISDSNNNRIVEVNGNDDVVWQYFTNTQPGSNPSPAPTRAVRLHNGNTLISDQFNNRVIEVTPAGKIVFQQGELNVAGDSFNQLNGPYDAKVIGDYTGLTLPF</sequence>
<protein>
    <recommendedName>
        <fullName evidence="3">Bulb-type lectin domain-containing protein</fullName>
    </recommendedName>
</protein>
<reference evidence="1 2" key="1">
    <citation type="submission" date="2019-02" db="EMBL/GenBank/DDBJ databases">
        <title>Dyella amyloliquefaciens sp. nov., isolated from forest soil.</title>
        <authorList>
            <person name="Gao Z.-H."/>
            <person name="Qiu L.-H."/>
        </authorList>
    </citation>
    <scope>NUCLEOTIDE SEQUENCE [LARGE SCALE GENOMIC DNA]</scope>
    <source>
        <strain evidence="1 2">KACC 12747</strain>
    </source>
</reference>
<proteinExistence type="predicted"/>
<dbReference type="RefSeq" id="WP_131411405.1">
    <property type="nucleotide sequence ID" value="NZ_SJTG01000004.1"/>
</dbReference>
<evidence type="ECO:0008006" key="3">
    <source>
        <dbReference type="Google" id="ProtNLM"/>
    </source>
</evidence>
<dbReference type="Gene3D" id="2.120.10.30">
    <property type="entry name" value="TolB, C-terminal domain"/>
    <property type="match status" value="2"/>
</dbReference>
<gene>
    <name evidence="1" type="ORF">EZM97_28715</name>
</gene>
<comment type="caution">
    <text evidence="1">The sequence shown here is derived from an EMBL/GenBank/DDBJ whole genome shotgun (WGS) entry which is preliminary data.</text>
</comment>
<evidence type="ECO:0000313" key="2">
    <source>
        <dbReference type="Proteomes" id="UP000291822"/>
    </source>
</evidence>
<dbReference type="InterPro" id="IPR011042">
    <property type="entry name" value="6-blade_b-propeller_TolB-like"/>
</dbReference>
<dbReference type="SUPFAM" id="SSF63829">
    <property type="entry name" value="Calcium-dependent phosphotriesterase"/>
    <property type="match status" value="1"/>
</dbReference>
<dbReference type="EMBL" id="SJTG01000004">
    <property type="protein sequence ID" value="TCI08597.1"/>
    <property type="molecule type" value="Genomic_DNA"/>
</dbReference>
<keyword evidence="2" id="KW-1185">Reference proteome</keyword>